<reference evidence="3 4" key="1">
    <citation type="submission" date="2020-04" db="EMBL/GenBank/DDBJ databases">
        <title>Description of novel Gluconacetobacter.</title>
        <authorList>
            <person name="Sombolestani A."/>
        </authorList>
    </citation>
    <scope>NUCLEOTIDE SEQUENCE [LARGE SCALE GENOMIC DNA]</scope>
    <source>
        <strain evidence="2 3">LMG 1728</strain>
        <strain evidence="1 4">LMG 1731</strain>
    </source>
</reference>
<dbReference type="RefSeq" id="WP_182975536.1">
    <property type="nucleotide sequence ID" value="NZ_JABEQN010000034.1"/>
</dbReference>
<keyword evidence="3" id="KW-1185">Reference proteome</keyword>
<dbReference type="EMBL" id="JABEQN010000034">
    <property type="protein sequence ID" value="MBB2195651.1"/>
    <property type="molecule type" value="Genomic_DNA"/>
</dbReference>
<comment type="caution">
    <text evidence="1">The sequence shown here is derived from an EMBL/GenBank/DDBJ whole genome shotgun (WGS) entry which is preliminary data.</text>
</comment>
<dbReference type="AlphaFoldDB" id="A0A7W4NUE5"/>
<organism evidence="1 4">
    <name type="scientific">Gluconacetobacter dulcium</name>
    <dbReference type="NCBI Taxonomy" id="2729096"/>
    <lineage>
        <taxon>Bacteria</taxon>
        <taxon>Pseudomonadati</taxon>
        <taxon>Pseudomonadota</taxon>
        <taxon>Alphaproteobacteria</taxon>
        <taxon>Acetobacterales</taxon>
        <taxon>Acetobacteraceae</taxon>
        <taxon>Gluconacetobacter</taxon>
    </lineage>
</organism>
<proteinExistence type="predicted"/>
<dbReference type="Proteomes" id="UP000561077">
    <property type="component" value="Unassembled WGS sequence"/>
</dbReference>
<protein>
    <submittedName>
        <fullName evidence="1">Uncharacterized protein</fullName>
    </submittedName>
</protein>
<evidence type="ECO:0000313" key="4">
    <source>
        <dbReference type="Proteomes" id="UP000561077"/>
    </source>
</evidence>
<dbReference type="EMBL" id="JABEQO010000034">
    <property type="protein sequence ID" value="MBB2166514.1"/>
    <property type="molecule type" value="Genomic_DNA"/>
</dbReference>
<evidence type="ECO:0000313" key="3">
    <source>
        <dbReference type="Proteomes" id="UP000540490"/>
    </source>
</evidence>
<dbReference type="Proteomes" id="UP000540490">
    <property type="component" value="Unassembled WGS sequence"/>
</dbReference>
<accession>A0A7W4NUE5</accession>
<sequence>MKTRRIFLYSLILSIQNAEAHDFTSKLLRHNVQFVDTDFQKNKSYPQKKNNPLHEISSFWKNPESVSPTPINFPLFILLRGNQRENSPPSLSFQRDIETPHERYNQIAGLLGRCHEAAIRTKESFYCQTNWMITSAYDGPVNSSGNFVVERPPDALLDHQGPRSSITALTAVAKDDTEEASSRSGGMGALEADIYADGLDTTGGAPNNRTLALLVIDSLHHGSPMSVSQGLLIGTNSDDAYYGKTLMLYGKFSTSAIDLRETKPMCQTDQAGAHCPPVIWMGDNMNLTYSSDGTTTQKYNSHNGNLEFTVGGKKSFSLDANSGTGLFYYGLNIPDDQKISIGNSNAFSFVSDTQNKSLEIKSKESISLKIDSETGSLFFLKNSYFQKGLYLPNFPENDDIWSQKHPDGFLINNPVTHQLFVQENGIYKKLQTDDDGSMKHQASSHSSSCNFSLPLRKVSFASLPAKADTGEVVFCPDCYSTLQPSNDRQTGIAVTFNGKRWNDALGLAILHN</sequence>
<gene>
    <name evidence="2" type="ORF">HLH25_18865</name>
    <name evidence="1" type="ORF">HLH26_18680</name>
</gene>
<evidence type="ECO:0000313" key="1">
    <source>
        <dbReference type="EMBL" id="MBB2166514.1"/>
    </source>
</evidence>
<name>A0A7W4NUE5_9PROT</name>
<evidence type="ECO:0000313" key="2">
    <source>
        <dbReference type="EMBL" id="MBB2195651.1"/>
    </source>
</evidence>